<feature type="compositionally biased region" description="Polar residues" evidence="1">
    <location>
        <begin position="232"/>
        <end position="242"/>
    </location>
</feature>
<evidence type="ECO:0000259" key="3">
    <source>
        <dbReference type="Pfam" id="PF20570"/>
    </source>
</evidence>
<accession>A0A1V2TDA5</accession>
<name>A0A1V2TDA5_9NOCA</name>
<feature type="compositionally biased region" description="Low complexity" evidence="1">
    <location>
        <begin position="307"/>
        <end position="316"/>
    </location>
</feature>
<feature type="transmembrane region" description="Helical" evidence="2">
    <location>
        <begin position="30"/>
        <end position="47"/>
    </location>
</feature>
<feature type="compositionally biased region" description="Low complexity" evidence="1">
    <location>
        <begin position="253"/>
        <end position="300"/>
    </location>
</feature>
<keyword evidence="2" id="KW-0472">Membrane</keyword>
<evidence type="ECO:0000256" key="2">
    <source>
        <dbReference type="SAM" id="Phobius"/>
    </source>
</evidence>
<keyword evidence="2" id="KW-1133">Transmembrane helix</keyword>
<evidence type="ECO:0000256" key="1">
    <source>
        <dbReference type="SAM" id="MobiDB-lite"/>
    </source>
</evidence>
<dbReference type="AlphaFoldDB" id="A0A1V2TDA5"/>
<comment type="caution">
    <text evidence="4">The sequence shown here is derived from an EMBL/GenBank/DDBJ whole genome shotgun (WGS) entry which is preliminary data.</text>
</comment>
<gene>
    <name evidence="4" type="ORF">B0T46_17520</name>
</gene>
<feature type="compositionally biased region" description="Polar residues" evidence="1">
    <location>
        <begin position="132"/>
        <end position="146"/>
    </location>
</feature>
<evidence type="ECO:0000313" key="4">
    <source>
        <dbReference type="EMBL" id="ONM47487.1"/>
    </source>
</evidence>
<dbReference type="InterPro" id="IPR046706">
    <property type="entry name" value="DUF6779"/>
</dbReference>
<feature type="region of interest" description="Disordered" evidence="1">
    <location>
        <begin position="132"/>
        <end position="154"/>
    </location>
</feature>
<keyword evidence="2" id="KW-0812">Transmembrane</keyword>
<feature type="domain" description="DUF6779" evidence="3">
    <location>
        <begin position="27"/>
        <end position="133"/>
    </location>
</feature>
<protein>
    <recommendedName>
        <fullName evidence="3">DUF6779 domain-containing protein</fullName>
    </recommendedName>
</protein>
<keyword evidence="5" id="KW-1185">Reference proteome</keyword>
<reference evidence="4 5" key="1">
    <citation type="journal article" date="2016" name="Antonie Van Leeuwenhoek">
        <title>Nocardia donostiensis sp. nov., isolated from human respiratory specimens.</title>
        <authorList>
            <person name="Ercibengoa M."/>
            <person name="Bell M."/>
            <person name="Marimon J.M."/>
            <person name="Humrighouse B."/>
            <person name="Klenk H.P."/>
            <person name="Potter G."/>
            <person name="Perez-Trallero E."/>
        </authorList>
    </citation>
    <scope>NUCLEOTIDE SEQUENCE [LARGE SCALE GENOMIC DNA]</scope>
    <source>
        <strain evidence="4 5">X1655</strain>
    </source>
</reference>
<proteinExistence type="predicted"/>
<dbReference type="OrthoDB" id="4774085at2"/>
<sequence length="350" mass="37077">MFISTLIFLGLVASIFLIFSDSVQFIRIGLVVALWAAVIGALTATKYRKEAAIDKAKVGDLQTVYRLQLDREISARREYELGVEERVRREVGADAAEMAALRAELAVLRQNLQRLFDGELPIDRPALRAESTRVQQLPSGQPTPATVGSPDAGGAIANATGWNAAVDAWADSAARLSRAADGWAGPPQPNAVTPVYDTDHPDRPQFAGPDDDPVTAETAIITDEELELEATRASSSPKQQKQARAVADEPEADATPAATDSAASDPASAAPSPLPAPESASVQQTPQPASAAQADSPTQPTGRRAETTASAVGSAASRRRRRATADPGTKRLSVAEIMANLQSEQQQRTR</sequence>
<organism evidence="4 5">
    <name type="scientific">Nocardia donostiensis</name>
    <dbReference type="NCBI Taxonomy" id="1538463"/>
    <lineage>
        <taxon>Bacteria</taxon>
        <taxon>Bacillati</taxon>
        <taxon>Actinomycetota</taxon>
        <taxon>Actinomycetes</taxon>
        <taxon>Mycobacteriales</taxon>
        <taxon>Nocardiaceae</taxon>
        <taxon>Nocardia</taxon>
    </lineage>
</organism>
<evidence type="ECO:0000313" key="5">
    <source>
        <dbReference type="Proteomes" id="UP000188836"/>
    </source>
</evidence>
<dbReference type="EMBL" id="MUMY01000015">
    <property type="protein sequence ID" value="ONM47487.1"/>
    <property type="molecule type" value="Genomic_DNA"/>
</dbReference>
<feature type="region of interest" description="Disordered" evidence="1">
    <location>
        <begin position="180"/>
        <end position="334"/>
    </location>
</feature>
<dbReference type="Pfam" id="PF20570">
    <property type="entry name" value="DUF6779"/>
    <property type="match status" value="1"/>
</dbReference>
<dbReference type="STRING" id="1538463.B0T36_15540"/>
<dbReference type="Proteomes" id="UP000188836">
    <property type="component" value="Unassembled WGS sequence"/>
</dbReference>